<evidence type="ECO:0000313" key="2">
    <source>
        <dbReference type="EMBL" id="GFS61325.1"/>
    </source>
</evidence>
<evidence type="ECO:0000256" key="1">
    <source>
        <dbReference type="SAM" id="MobiDB-lite"/>
    </source>
</evidence>
<proteinExistence type="predicted"/>
<gene>
    <name evidence="2" type="ORF">TNIN_401981</name>
</gene>
<accession>A0A8X6JV89</accession>
<dbReference type="EMBL" id="BMAV01027671">
    <property type="protein sequence ID" value="GFS61325.1"/>
    <property type="molecule type" value="Genomic_DNA"/>
</dbReference>
<organism evidence="2 3">
    <name type="scientific">Trichonephila inaurata madagascariensis</name>
    <dbReference type="NCBI Taxonomy" id="2747483"/>
    <lineage>
        <taxon>Eukaryota</taxon>
        <taxon>Metazoa</taxon>
        <taxon>Ecdysozoa</taxon>
        <taxon>Arthropoda</taxon>
        <taxon>Chelicerata</taxon>
        <taxon>Arachnida</taxon>
        <taxon>Araneae</taxon>
        <taxon>Araneomorphae</taxon>
        <taxon>Entelegynae</taxon>
        <taxon>Araneoidea</taxon>
        <taxon>Nephilidae</taxon>
        <taxon>Trichonephila</taxon>
        <taxon>Trichonephila inaurata</taxon>
    </lineage>
</organism>
<feature type="region of interest" description="Disordered" evidence="1">
    <location>
        <begin position="1"/>
        <end position="28"/>
    </location>
</feature>
<keyword evidence="3" id="KW-1185">Reference proteome</keyword>
<sequence>MTIRGNVKKEVTGFPKEAGPDFDRAGPVTQRELHGTRTKTTCRYHGSGWRLVIILWLWGERGVRIVYLDHSCWMTMHGNERFTRFPEGGPISTGPRNSGNYMSLHERDHLLILSQGRGCIVEIWTIAQNWMTIHGNVKRVTRFPEEAGPDFDRAHAQKLHEFTNKDHLSMLTGRVASTYSISKPGVKGSPGYHVLLSRFSSLCLSEMEFCEGLNLDIAQKWMGNTWKCEKEVTGFPKEARFRQGPVTQEIT</sequence>
<protein>
    <submittedName>
        <fullName evidence="2">Uncharacterized protein</fullName>
    </submittedName>
</protein>
<dbReference type="AlphaFoldDB" id="A0A8X6JV89"/>
<dbReference type="Proteomes" id="UP000886998">
    <property type="component" value="Unassembled WGS sequence"/>
</dbReference>
<name>A0A8X6JV89_9ARAC</name>
<evidence type="ECO:0000313" key="3">
    <source>
        <dbReference type="Proteomes" id="UP000886998"/>
    </source>
</evidence>
<comment type="caution">
    <text evidence="2">The sequence shown here is derived from an EMBL/GenBank/DDBJ whole genome shotgun (WGS) entry which is preliminary data.</text>
</comment>
<reference evidence="2" key="1">
    <citation type="submission" date="2020-08" db="EMBL/GenBank/DDBJ databases">
        <title>Multicomponent nature underlies the extraordinary mechanical properties of spider dragline silk.</title>
        <authorList>
            <person name="Kono N."/>
            <person name="Nakamura H."/>
            <person name="Mori M."/>
            <person name="Yoshida Y."/>
            <person name="Ohtoshi R."/>
            <person name="Malay A.D."/>
            <person name="Moran D.A.P."/>
            <person name="Tomita M."/>
            <person name="Numata K."/>
            <person name="Arakawa K."/>
        </authorList>
    </citation>
    <scope>NUCLEOTIDE SEQUENCE</scope>
</reference>